<evidence type="ECO:0000259" key="7">
    <source>
        <dbReference type="Pfam" id="PF00535"/>
    </source>
</evidence>
<feature type="domain" description="Glycosyltransferase 2-like" evidence="8">
    <location>
        <begin position="146"/>
        <end position="270"/>
    </location>
</feature>
<comment type="subcellular location">
    <subcellularLocation>
        <location evidence="1">Cell membrane</location>
    </subcellularLocation>
</comment>
<evidence type="ECO:0000256" key="4">
    <source>
        <dbReference type="ARBA" id="ARBA00022679"/>
    </source>
</evidence>
<feature type="transmembrane region" description="Helical" evidence="6">
    <location>
        <begin position="257"/>
        <end position="274"/>
    </location>
</feature>
<keyword evidence="6" id="KW-1133">Transmembrane helix</keyword>
<keyword evidence="3 9" id="KW-0328">Glycosyltransferase</keyword>
<feature type="domain" description="Glycosyltransferase 2-like" evidence="7">
    <location>
        <begin position="14"/>
        <end position="132"/>
    </location>
</feature>
<evidence type="ECO:0000259" key="8">
    <source>
        <dbReference type="Pfam" id="PF13632"/>
    </source>
</evidence>
<organism evidence="9 10">
    <name type="scientific">Candidatus Thiodiazotropha taylori</name>
    <dbReference type="NCBI Taxonomy" id="2792791"/>
    <lineage>
        <taxon>Bacteria</taxon>
        <taxon>Pseudomonadati</taxon>
        <taxon>Pseudomonadota</taxon>
        <taxon>Gammaproteobacteria</taxon>
        <taxon>Chromatiales</taxon>
        <taxon>Sedimenticolaceae</taxon>
        <taxon>Candidatus Thiodiazotropha</taxon>
    </lineage>
</organism>
<evidence type="ECO:0000256" key="5">
    <source>
        <dbReference type="ARBA" id="ARBA00023136"/>
    </source>
</evidence>
<evidence type="ECO:0000256" key="3">
    <source>
        <dbReference type="ARBA" id="ARBA00022676"/>
    </source>
</evidence>
<dbReference type="InterPro" id="IPR001173">
    <property type="entry name" value="Glyco_trans_2-like"/>
</dbReference>
<evidence type="ECO:0000256" key="6">
    <source>
        <dbReference type="SAM" id="Phobius"/>
    </source>
</evidence>
<accession>A0A9E4T3T7</accession>
<keyword evidence="5 6" id="KW-0472">Membrane</keyword>
<evidence type="ECO:0000256" key="2">
    <source>
        <dbReference type="ARBA" id="ARBA00022475"/>
    </source>
</evidence>
<dbReference type="Pfam" id="PF13632">
    <property type="entry name" value="Glyco_trans_2_3"/>
    <property type="match status" value="1"/>
</dbReference>
<dbReference type="GO" id="GO:0005886">
    <property type="term" value="C:plasma membrane"/>
    <property type="evidence" value="ECO:0007669"/>
    <property type="project" value="UniProtKB-SubCell"/>
</dbReference>
<dbReference type="EMBL" id="JAEPCM010000702">
    <property type="protein sequence ID" value="MCG7948451.1"/>
    <property type="molecule type" value="Genomic_DNA"/>
</dbReference>
<reference evidence="9" key="1">
    <citation type="journal article" date="2021" name="Proc. Natl. Acad. Sci. U.S.A.">
        <title>Global biogeography of chemosynthetic symbionts reveals both localized and globally distributed symbiont groups. .</title>
        <authorList>
            <person name="Osvatic J.T."/>
            <person name="Wilkins L.G.E."/>
            <person name="Leibrecht L."/>
            <person name="Leray M."/>
            <person name="Zauner S."/>
            <person name="Polzin J."/>
            <person name="Camacho Y."/>
            <person name="Gros O."/>
            <person name="van Gils J.A."/>
            <person name="Eisen J.A."/>
            <person name="Petersen J.M."/>
            <person name="Yuen B."/>
        </authorList>
    </citation>
    <scope>NUCLEOTIDE SEQUENCE</scope>
    <source>
        <strain evidence="9">MAGclacostrist064TRANS</strain>
    </source>
</reference>
<keyword evidence="4 9" id="KW-0808">Transferase</keyword>
<dbReference type="Pfam" id="PF00535">
    <property type="entry name" value="Glycos_transf_2"/>
    <property type="match status" value="1"/>
</dbReference>
<keyword evidence="2" id="KW-1003">Cell membrane</keyword>
<dbReference type="SUPFAM" id="SSF53448">
    <property type="entry name" value="Nucleotide-diphospho-sugar transferases"/>
    <property type="match status" value="1"/>
</dbReference>
<name>A0A9E4T3T7_9GAMM</name>
<protein>
    <submittedName>
        <fullName evidence="9">Glycosyltransferase</fullName>
        <ecNumber evidence="9">2.4.-.-</ecNumber>
    </submittedName>
</protein>
<dbReference type="InterPro" id="IPR029044">
    <property type="entry name" value="Nucleotide-diphossugar_trans"/>
</dbReference>
<dbReference type="EC" id="2.4.-.-" evidence="9"/>
<gene>
    <name evidence="9" type="ORF">JAZ07_19085</name>
</gene>
<dbReference type="GO" id="GO:0016757">
    <property type="term" value="F:glycosyltransferase activity"/>
    <property type="evidence" value="ECO:0007669"/>
    <property type="project" value="UniProtKB-KW"/>
</dbReference>
<dbReference type="PANTHER" id="PTHR43646">
    <property type="entry name" value="GLYCOSYLTRANSFERASE"/>
    <property type="match status" value="1"/>
</dbReference>
<dbReference type="Gene3D" id="3.90.550.10">
    <property type="entry name" value="Spore Coat Polysaccharide Biosynthesis Protein SpsA, Chain A"/>
    <property type="match status" value="1"/>
</dbReference>
<sequence>MPSDNTPGRQPQLSVVIPAYNETAHLGNLIESIRQNLYDLDLEIVVVDNGSTDDTAELARQAGVNLVTIPKDSISKARNLGVASAAAEVIAFIDADVRLTREWAVAMKQRYTEIRDQYLITGSRYMIPEEPSDLDKYWFEPLSEKEVTYINGGNLILSKSSFDKIGGFDESLTTGEDFEFCVRARHRGAQIVIDRELQAIHDGFPKTLLQFCKREIWHGIGDFQGLHRFLESKVAIAAVVFVLIHLLLIGALLNKAYLTALFFALLLVLISFAVSKKIFRNSNIGIILHNTPYCYFYLISRFLSLPKLLLNKIS</sequence>
<keyword evidence="6" id="KW-0812">Transmembrane</keyword>
<evidence type="ECO:0000313" key="10">
    <source>
        <dbReference type="Proteomes" id="UP000886667"/>
    </source>
</evidence>
<dbReference type="PANTHER" id="PTHR43646:SF2">
    <property type="entry name" value="GLYCOSYLTRANSFERASE 2-LIKE DOMAIN-CONTAINING PROTEIN"/>
    <property type="match status" value="1"/>
</dbReference>
<dbReference type="AlphaFoldDB" id="A0A9E4T3T7"/>
<comment type="caution">
    <text evidence="9">The sequence shown here is derived from an EMBL/GenBank/DDBJ whole genome shotgun (WGS) entry which is preliminary data.</text>
</comment>
<dbReference type="Proteomes" id="UP000886667">
    <property type="component" value="Unassembled WGS sequence"/>
</dbReference>
<feature type="transmembrane region" description="Helical" evidence="6">
    <location>
        <begin position="234"/>
        <end position="251"/>
    </location>
</feature>
<evidence type="ECO:0000256" key="1">
    <source>
        <dbReference type="ARBA" id="ARBA00004236"/>
    </source>
</evidence>
<evidence type="ECO:0000313" key="9">
    <source>
        <dbReference type="EMBL" id="MCG7948451.1"/>
    </source>
</evidence>
<proteinExistence type="predicted"/>